<reference evidence="1 2" key="1">
    <citation type="journal article" date="2011" name="Microbiology">
        <title>The Pseudomonas aeruginosa generalized transducing phage phiPA3 is a new member of the phiKZ-like group of 'jumbo' phages, and infects model laboratory strains and clinical isolates from cystic fibrosis patients.</title>
        <authorList>
            <person name="Monson R."/>
            <person name="Foulds I."/>
            <person name="Foweraker J."/>
            <person name="Welch M."/>
            <person name="Salmond G.P."/>
        </authorList>
    </citation>
    <scope>NUCLEOTIDE SEQUENCE [LARGE SCALE GENOMIC DNA]</scope>
</reference>
<evidence type="ECO:0000313" key="1">
    <source>
        <dbReference type="EMBL" id="AEH03594.1"/>
    </source>
</evidence>
<dbReference type="Proteomes" id="UP000008388">
    <property type="component" value="Segment"/>
</dbReference>
<dbReference type="KEGG" id="vg:26643699"/>
<protein>
    <submittedName>
        <fullName evidence="1">Uncharacterized protein 171</fullName>
    </submittedName>
</protein>
<sequence length="160" mass="17957">MAINDNSVRVIDMQEALIVALTELMQAEDEIIVGKLITLITELRLRHMTFMLNDALVVRHLWSDIRENQALLSSLMNTTTTFIMELSSPGEAINLLARSLVPFSVESSIVDREILGKAANYPTLQQTFSTNEWLFFLVFASTQMRLVNSVLAAAKLKGKE</sequence>
<organismHost>
    <name type="scientific">Pseudomonas aeruginosa</name>
    <dbReference type="NCBI Taxonomy" id="287"/>
</organismHost>
<dbReference type="GeneID" id="26643699"/>
<gene>
    <name evidence="1" type="primary">171</name>
</gene>
<organism evidence="1 2">
    <name type="scientific">Pseudomonas phage PhiPA3</name>
    <name type="common">Pseudomonas aeruginosa phage PhiPA3</name>
    <dbReference type="NCBI Taxonomy" id="998086"/>
    <lineage>
        <taxon>Viruses</taxon>
        <taxon>Duplodnaviria</taxon>
        <taxon>Heunggongvirae</taxon>
        <taxon>Uroviricota</taxon>
        <taxon>Caudoviricetes</taxon>
        <taxon>Chimalliviridae</taxon>
        <taxon>Miltoncavirus</taxon>
        <taxon>Miltoncavirus PhiPA3</taxon>
    </lineage>
</organism>
<dbReference type="RefSeq" id="YP_009217250.1">
    <property type="nucleotide sequence ID" value="NC_028999.1"/>
</dbReference>
<dbReference type="OrthoDB" id="38825at10239"/>
<proteinExistence type="predicted"/>
<dbReference type="EMBL" id="HQ630627">
    <property type="protein sequence ID" value="AEH03594.1"/>
    <property type="molecule type" value="Genomic_DNA"/>
</dbReference>
<name>F8SK44_BPPA3</name>
<evidence type="ECO:0000313" key="2">
    <source>
        <dbReference type="Proteomes" id="UP000008388"/>
    </source>
</evidence>
<accession>F8SK44</accession>
<keyword evidence="2" id="KW-1185">Reference proteome</keyword>